<accession>A0A4Y2HKH2</accession>
<sequence length="80" mass="9076">MSSHRWRGSLERKVQVQVPSSTSDHGSELRHSCPNSPNVDLKRDADTNELNHDYLVLTGHHSPSRQAPRVRGWEHVRGVS</sequence>
<dbReference type="Proteomes" id="UP000499080">
    <property type="component" value="Unassembled WGS sequence"/>
</dbReference>
<dbReference type="AlphaFoldDB" id="A0A4Y2HKH2"/>
<feature type="compositionally biased region" description="Basic and acidic residues" evidence="1">
    <location>
        <begin position="71"/>
        <end position="80"/>
    </location>
</feature>
<dbReference type="EMBL" id="BGPR01259011">
    <property type="protein sequence ID" value="GBM65740.1"/>
    <property type="molecule type" value="Genomic_DNA"/>
</dbReference>
<feature type="region of interest" description="Disordered" evidence="1">
    <location>
        <begin position="59"/>
        <end position="80"/>
    </location>
</feature>
<feature type="region of interest" description="Disordered" evidence="1">
    <location>
        <begin position="1"/>
        <end position="44"/>
    </location>
</feature>
<evidence type="ECO:0000313" key="3">
    <source>
        <dbReference type="Proteomes" id="UP000499080"/>
    </source>
</evidence>
<name>A0A4Y2HKH2_ARAVE</name>
<evidence type="ECO:0000313" key="2">
    <source>
        <dbReference type="EMBL" id="GBM65740.1"/>
    </source>
</evidence>
<organism evidence="2 3">
    <name type="scientific">Araneus ventricosus</name>
    <name type="common">Orbweaver spider</name>
    <name type="synonym">Epeira ventricosa</name>
    <dbReference type="NCBI Taxonomy" id="182803"/>
    <lineage>
        <taxon>Eukaryota</taxon>
        <taxon>Metazoa</taxon>
        <taxon>Ecdysozoa</taxon>
        <taxon>Arthropoda</taxon>
        <taxon>Chelicerata</taxon>
        <taxon>Arachnida</taxon>
        <taxon>Araneae</taxon>
        <taxon>Araneomorphae</taxon>
        <taxon>Entelegynae</taxon>
        <taxon>Araneoidea</taxon>
        <taxon>Araneidae</taxon>
        <taxon>Araneus</taxon>
    </lineage>
</organism>
<reference evidence="2 3" key="1">
    <citation type="journal article" date="2019" name="Sci. Rep.">
        <title>Orb-weaving spider Araneus ventricosus genome elucidates the spidroin gene catalogue.</title>
        <authorList>
            <person name="Kono N."/>
            <person name="Nakamura H."/>
            <person name="Ohtoshi R."/>
            <person name="Moran D.A.P."/>
            <person name="Shinohara A."/>
            <person name="Yoshida Y."/>
            <person name="Fujiwara M."/>
            <person name="Mori M."/>
            <person name="Tomita M."/>
            <person name="Arakawa K."/>
        </authorList>
    </citation>
    <scope>NUCLEOTIDE SEQUENCE [LARGE SCALE GENOMIC DNA]</scope>
</reference>
<proteinExistence type="predicted"/>
<protein>
    <submittedName>
        <fullName evidence="2">Uncharacterized protein</fullName>
    </submittedName>
</protein>
<gene>
    <name evidence="2" type="ORF">AVEN_119730_1</name>
</gene>
<evidence type="ECO:0000256" key="1">
    <source>
        <dbReference type="SAM" id="MobiDB-lite"/>
    </source>
</evidence>
<keyword evidence="3" id="KW-1185">Reference proteome</keyword>
<comment type="caution">
    <text evidence="2">The sequence shown here is derived from an EMBL/GenBank/DDBJ whole genome shotgun (WGS) entry which is preliminary data.</text>
</comment>